<keyword evidence="2" id="KW-1185">Reference proteome</keyword>
<reference evidence="1" key="1">
    <citation type="submission" date="2020-07" db="EMBL/GenBank/DDBJ databases">
        <title>Ethylene signaling mediates host invasion by parasitic plants.</title>
        <authorList>
            <person name="Yoshida S."/>
        </authorList>
    </citation>
    <scope>NUCLEOTIDE SEQUENCE</scope>
    <source>
        <strain evidence="1">Okayama</strain>
    </source>
</reference>
<organism evidence="1 2">
    <name type="scientific">Phtheirospermum japonicum</name>
    <dbReference type="NCBI Taxonomy" id="374723"/>
    <lineage>
        <taxon>Eukaryota</taxon>
        <taxon>Viridiplantae</taxon>
        <taxon>Streptophyta</taxon>
        <taxon>Embryophyta</taxon>
        <taxon>Tracheophyta</taxon>
        <taxon>Spermatophyta</taxon>
        <taxon>Magnoliopsida</taxon>
        <taxon>eudicotyledons</taxon>
        <taxon>Gunneridae</taxon>
        <taxon>Pentapetalae</taxon>
        <taxon>asterids</taxon>
        <taxon>lamiids</taxon>
        <taxon>Lamiales</taxon>
        <taxon>Orobanchaceae</taxon>
        <taxon>Orobanchaceae incertae sedis</taxon>
        <taxon>Phtheirospermum</taxon>
    </lineage>
</organism>
<evidence type="ECO:0000313" key="1">
    <source>
        <dbReference type="EMBL" id="GFQ01491.1"/>
    </source>
</evidence>
<dbReference type="EMBL" id="BMAC01000688">
    <property type="protein sequence ID" value="GFQ01491.1"/>
    <property type="molecule type" value="Genomic_DNA"/>
</dbReference>
<evidence type="ECO:0000313" key="2">
    <source>
        <dbReference type="Proteomes" id="UP000653305"/>
    </source>
</evidence>
<sequence>MREIAQDFKTDIQFQSSLRRCRRRLRLTWSVYLRILISASFMPRELPLCPRIFS</sequence>
<comment type="caution">
    <text evidence="1">The sequence shown here is derived from an EMBL/GenBank/DDBJ whole genome shotgun (WGS) entry which is preliminary data.</text>
</comment>
<dbReference type="Proteomes" id="UP000653305">
    <property type="component" value="Unassembled WGS sequence"/>
</dbReference>
<protein>
    <submittedName>
        <fullName evidence="1">Histone h3.3</fullName>
    </submittedName>
</protein>
<name>A0A830CNV6_9LAMI</name>
<gene>
    <name evidence="1" type="ORF">PHJA_002293000</name>
</gene>
<accession>A0A830CNV6</accession>
<proteinExistence type="predicted"/>
<dbReference type="AlphaFoldDB" id="A0A830CNV6"/>